<reference evidence="4 5" key="1">
    <citation type="submission" date="2018-07" db="EMBL/GenBank/DDBJ databases">
        <title>Genomic Encyclopedia of Type Strains, Phase IV (KMG-IV): sequencing the most valuable type-strain genomes for metagenomic binning, comparative biology and taxonomic classification.</title>
        <authorList>
            <person name="Goeker M."/>
        </authorList>
    </citation>
    <scope>NUCLEOTIDE SEQUENCE [LARGE SCALE GENOMIC DNA]</scope>
    <source>
        <strain evidence="4 5">DSM 4134</strain>
    </source>
</reference>
<dbReference type="PANTHER" id="PTHR30273:SF2">
    <property type="entry name" value="PROTEIN FECR"/>
    <property type="match status" value="1"/>
</dbReference>
<protein>
    <submittedName>
        <fullName evidence="4">FecR family protein</fullName>
    </submittedName>
</protein>
<dbReference type="EMBL" id="QREG01000002">
    <property type="protein sequence ID" value="REE02029.1"/>
    <property type="molecule type" value="Genomic_DNA"/>
</dbReference>
<dbReference type="Gene3D" id="2.60.120.1440">
    <property type="match status" value="1"/>
</dbReference>
<dbReference type="GO" id="GO:0016989">
    <property type="term" value="F:sigma factor antagonist activity"/>
    <property type="evidence" value="ECO:0007669"/>
    <property type="project" value="TreeGrafter"/>
</dbReference>
<dbReference type="InterPro" id="IPR006860">
    <property type="entry name" value="FecR"/>
</dbReference>
<dbReference type="Pfam" id="PF04773">
    <property type="entry name" value="FecR"/>
    <property type="match status" value="1"/>
</dbReference>
<evidence type="ECO:0000259" key="3">
    <source>
        <dbReference type="Pfam" id="PF16344"/>
    </source>
</evidence>
<dbReference type="InterPro" id="IPR032508">
    <property type="entry name" value="FecR_C"/>
</dbReference>
<keyword evidence="5" id="KW-1185">Reference proteome</keyword>
<dbReference type="OrthoDB" id="923804at2"/>
<evidence type="ECO:0000313" key="5">
    <source>
        <dbReference type="Proteomes" id="UP000256779"/>
    </source>
</evidence>
<dbReference type="Proteomes" id="UP000256779">
    <property type="component" value="Unassembled WGS sequence"/>
</dbReference>
<dbReference type="Gene3D" id="3.55.50.30">
    <property type="match status" value="1"/>
</dbReference>
<dbReference type="PIRSF" id="PIRSF018266">
    <property type="entry name" value="FecR"/>
    <property type="match status" value="1"/>
</dbReference>
<feature type="domain" description="FecR protein" evidence="2">
    <location>
        <begin position="137"/>
        <end position="229"/>
    </location>
</feature>
<keyword evidence="1" id="KW-0472">Membrane</keyword>
<dbReference type="InterPro" id="IPR012373">
    <property type="entry name" value="Ferrdict_sens_TM"/>
</dbReference>
<evidence type="ECO:0000256" key="1">
    <source>
        <dbReference type="SAM" id="Phobius"/>
    </source>
</evidence>
<feature type="transmembrane region" description="Helical" evidence="1">
    <location>
        <begin position="97"/>
        <end position="119"/>
    </location>
</feature>
<dbReference type="PANTHER" id="PTHR30273">
    <property type="entry name" value="PERIPLASMIC SIGNAL SENSOR AND SIGMA FACTOR ACTIVATOR FECR-RELATED"/>
    <property type="match status" value="1"/>
</dbReference>
<keyword evidence="1" id="KW-0812">Transmembrane</keyword>
<dbReference type="RefSeq" id="WP_115866567.1">
    <property type="nucleotide sequence ID" value="NZ_QREG01000002.1"/>
</dbReference>
<dbReference type="AlphaFoldDB" id="A0A3D9L6Q0"/>
<sequence length="342" mass="38250">MTNASNDTFLDLLQNEHFIKWVTQPSPESDHYWARWIEQDPGRGRIVAKAKNVIQATSYKHQYQMPEETYGTLLTSVVAHHRHKHTNPGKEANTKKVWLAAAAALAILVCATLVLVYVLPTRNSDIAQLQRQHVVKETLKGQKLRVKLPDGTRVILNAESKLTYEQPFGAKRNVFLTGEAFFDVTRDEQKPFLVHASNITTRVLGTSFNVRSYPEEVVESVAVVTGKVEVSGGAGSAATLLPAQQAILRAPESAIKVANFHYDQVIGWKDGLMVFNNTPIAEVFERLEQWYGVSFELPNGMPEGAYTGRYQNASLEKILQGVGVTSRFAYKIEDKRVIITKN</sequence>
<organism evidence="4 5">
    <name type="scientific">Marinoscillum furvescens DSM 4134</name>
    <dbReference type="NCBI Taxonomy" id="1122208"/>
    <lineage>
        <taxon>Bacteria</taxon>
        <taxon>Pseudomonadati</taxon>
        <taxon>Bacteroidota</taxon>
        <taxon>Cytophagia</taxon>
        <taxon>Cytophagales</taxon>
        <taxon>Reichenbachiellaceae</taxon>
        <taxon>Marinoscillum</taxon>
    </lineage>
</organism>
<evidence type="ECO:0000313" key="4">
    <source>
        <dbReference type="EMBL" id="REE02029.1"/>
    </source>
</evidence>
<name>A0A3D9L6Q0_MARFU</name>
<dbReference type="Pfam" id="PF16344">
    <property type="entry name" value="FecR_C"/>
    <property type="match status" value="1"/>
</dbReference>
<comment type="caution">
    <text evidence="4">The sequence shown here is derived from an EMBL/GenBank/DDBJ whole genome shotgun (WGS) entry which is preliminary data.</text>
</comment>
<gene>
    <name evidence="4" type="ORF">C7460_10247</name>
</gene>
<keyword evidence="1" id="KW-1133">Transmembrane helix</keyword>
<evidence type="ECO:0000259" key="2">
    <source>
        <dbReference type="Pfam" id="PF04773"/>
    </source>
</evidence>
<proteinExistence type="predicted"/>
<feature type="domain" description="Protein FecR C-terminal" evidence="3">
    <location>
        <begin position="273"/>
        <end position="339"/>
    </location>
</feature>
<accession>A0A3D9L6Q0</accession>